<reference evidence="2" key="1">
    <citation type="journal article" date="2014" name="Int. J. Syst. Evol. Microbiol.">
        <title>Complete genome sequence of Corynebacterium casei LMG S-19264T (=DSM 44701T), isolated from a smear-ripened cheese.</title>
        <authorList>
            <consortium name="US DOE Joint Genome Institute (JGI-PGF)"/>
            <person name="Walter F."/>
            <person name="Albersmeier A."/>
            <person name="Kalinowski J."/>
            <person name="Ruckert C."/>
        </authorList>
    </citation>
    <scope>NUCLEOTIDE SEQUENCE</scope>
    <source>
        <strain evidence="2">JCM 4790</strain>
    </source>
</reference>
<dbReference type="EMBL" id="BMVU01000003">
    <property type="protein sequence ID" value="GGX60002.1"/>
    <property type="molecule type" value="Genomic_DNA"/>
</dbReference>
<organism evidence="2 3">
    <name type="scientific">Streptomyces minutiscleroticus</name>
    <dbReference type="NCBI Taxonomy" id="68238"/>
    <lineage>
        <taxon>Bacteria</taxon>
        <taxon>Bacillati</taxon>
        <taxon>Actinomycetota</taxon>
        <taxon>Actinomycetes</taxon>
        <taxon>Kitasatosporales</taxon>
        <taxon>Streptomycetaceae</taxon>
        <taxon>Streptomyces</taxon>
    </lineage>
</organism>
<keyword evidence="3" id="KW-1185">Reference proteome</keyword>
<accession>A0A918KER0</accession>
<evidence type="ECO:0000313" key="3">
    <source>
        <dbReference type="Proteomes" id="UP000619244"/>
    </source>
</evidence>
<evidence type="ECO:0000256" key="1">
    <source>
        <dbReference type="SAM" id="MobiDB-lite"/>
    </source>
</evidence>
<gene>
    <name evidence="2" type="ORF">GCM10010358_13140</name>
</gene>
<name>A0A918KER0_9ACTN</name>
<sequence length="60" mass="6106">MCRPPVGEAAGSPPEVTERPVFHRRSRPGAGPGGVPHVLGALMPVASEAAGPADPWQPSL</sequence>
<evidence type="ECO:0000313" key="2">
    <source>
        <dbReference type="EMBL" id="GGX60002.1"/>
    </source>
</evidence>
<reference evidence="2" key="2">
    <citation type="submission" date="2020-09" db="EMBL/GenBank/DDBJ databases">
        <authorList>
            <person name="Sun Q."/>
            <person name="Ohkuma M."/>
        </authorList>
    </citation>
    <scope>NUCLEOTIDE SEQUENCE</scope>
    <source>
        <strain evidence="2">JCM 4790</strain>
    </source>
</reference>
<dbReference type="AlphaFoldDB" id="A0A918KER0"/>
<comment type="caution">
    <text evidence="2">The sequence shown here is derived from an EMBL/GenBank/DDBJ whole genome shotgun (WGS) entry which is preliminary data.</text>
</comment>
<dbReference type="Proteomes" id="UP000619244">
    <property type="component" value="Unassembled WGS sequence"/>
</dbReference>
<proteinExistence type="predicted"/>
<feature type="region of interest" description="Disordered" evidence="1">
    <location>
        <begin position="1"/>
        <end position="39"/>
    </location>
</feature>
<protein>
    <submittedName>
        <fullName evidence="2">Uncharacterized protein</fullName>
    </submittedName>
</protein>